<evidence type="ECO:0000259" key="2">
    <source>
        <dbReference type="Pfam" id="PF18812"/>
    </source>
</evidence>
<dbReference type="EMBL" id="UGRP01000001">
    <property type="protein sequence ID" value="SUA18815.1"/>
    <property type="molecule type" value="Genomic_DNA"/>
</dbReference>
<dbReference type="InterPro" id="IPR006528">
    <property type="entry name" value="Phage_head_morphogenesis_dom"/>
</dbReference>
<sequence>MPAPDLGFALSLPPKKAIEWLESKKVTAESYRNLTASEIAKVYTIARMTDLDMLNDIKTSMVESAKSGQSFDDWRKGILNLLSNKGWLHPNGHNGKDIIDPATGEVFGSPRRLETIYRTNMQTAYNAGQYQGYMANIDARPYWMYDAVGDSRTRPAHSAIDGLVYRYDDPFWATFYPPNGYNCRCSVIALSERDVERQGRIVGQSTSDNLVETHKIYNKKGDTYLTLAYKAPDGSLYTTDRGFDYNAGRMNYRPDLDKYDRALAHQFAKAEMGGADFKTSFKQLEKEFYEVKQRLNIDGKPDKEQKIKIRNALSRQLKFAAGVLSKEMQELAGMTRATVWLSDDTLVKQVDSREGQSFGTDLYAMLPDLIHEPEYIFYDKSRGKESFVLLGKPLEGNEKYRLMAVLKYLPQYDSIFLDSFRRADEKEIVKSKKRYEMKKGY</sequence>
<dbReference type="NCBIfam" id="TIGR01641">
    <property type="entry name" value="phageSPP1_gp7"/>
    <property type="match status" value="1"/>
</dbReference>
<proteinExistence type="predicted"/>
<evidence type="ECO:0000313" key="3">
    <source>
        <dbReference type="EMBL" id="SUA18815.1"/>
    </source>
</evidence>
<dbReference type="RefSeq" id="WP_002236964.1">
    <property type="nucleotide sequence ID" value="NZ_CP020401.2"/>
</dbReference>
<organism evidence="3 4">
    <name type="scientific">Neisseria meningitidis</name>
    <dbReference type="NCBI Taxonomy" id="487"/>
    <lineage>
        <taxon>Bacteria</taxon>
        <taxon>Pseudomonadati</taxon>
        <taxon>Pseudomonadota</taxon>
        <taxon>Betaproteobacteria</taxon>
        <taxon>Neisseriales</taxon>
        <taxon>Neisseriaceae</taxon>
        <taxon>Neisseria</taxon>
    </lineage>
</organism>
<evidence type="ECO:0000313" key="4">
    <source>
        <dbReference type="Proteomes" id="UP000254176"/>
    </source>
</evidence>
<dbReference type="InterPro" id="IPR041301">
    <property type="entry name" value="PBECR3"/>
</dbReference>
<dbReference type="AlphaFoldDB" id="A0A1V0G880"/>
<gene>
    <name evidence="3" type="ORF">NCTC8554_00498</name>
</gene>
<dbReference type="Proteomes" id="UP000254176">
    <property type="component" value="Unassembled WGS sequence"/>
</dbReference>
<feature type="domain" description="Phage head morphogenesis" evidence="1">
    <location>
        <begin position="56"/>
        <end position="188"/>
    </location>
</feature>
<dbReference type="Pfam" id="PF04233">
    <property type="entry name" value="Phage_Mu_F"/>
    <property type="match status" value="1"/>
</dbReference>
<accession>A0A1V0G880</accession>
<dbReference type="Pfam" id="PF18812">
    <property type="entry name" value="PBECR3"/>
    <property type="match status" value="1"/>
</dbReference>
<protein>
    <submittedName>
        <fullName evidence="3">Putative phage head morphogenesis protein</fullName>
    </submittedName>
</protein>
<evidence type="ECO:0000259" key="1">
    <source>
        <dbReference type="Pfam" id="PF04233"/>
    </source>
</evidence>
<feature type="domain" description="Phage-Barnase-EndoU-ColicinE5/D-RelE like nuclease 3" evidence="2">
    <location>
        <begin position="318"/>
        <end position="428"/>
    </location>
</feature>
<reference evidence="3 4" key="1">
    <citation type="submission" date="2018-06" db="EMBL/GenBank/DDBJ databases">
        <authorList>
            <consortium name="Pathogen Informatics"/>
            <person name="Doyle S."/>
        </authorList>
    </citation>
    <scope>NUCLEOTIDE SEQUENCE [LARGE SCALE GENOMIC DNA]</scope>
    <source>
        <strain evidence="3 4">NCTC8554</strain>
    </source>
</reference>
<name>A0A1V0G880_NEIME</name>